<name>A0A382GAX7_9ZZZZ</name>
<gene>
    <name evidence="2" type="ORF">METZ01_LOCUS224846</name>
</gene>
<organism evidence="2">
    <name type="scientific">marine metagenome</name>
    <dbReference type="NCBI Taxonomy" id="408172"/>
    <lineage>
        <taxon>unclassified sequences</taxon>
        <taxon>metagenomes</taxon>
        <taxon>ecological metagenomes</taxon>
    </lineage>
</organism>
<dbReference type="EMBL" id="UINC01054371">
    <property type="protein sequence ID" value="SVB71992.1"/>
    <property type="molecule type" value="Genomic_DNA"/>
</dbReference>
<proteinExistence type="predicted"/>
<feature type="compositionally biased region" description="Low complexity" evidence="1">
    <location>
        <begin position="1"/>
        <end position="13"/>
    </location>
</feature>
<evidence type="ECO:0000313" key="2">
    <source>
        <dbReference type="EMBL" id="SVB71992.1"/>
    </source>
</evidence>
<dbReference type="AlphaFoldDB" id="A0A382GAX7"/>
<feature type="compositionally biased region" description="Polar residues" evidence="1">
    <location>
        <begin position="14"/>
        <end position="26"/>
    </location>
</feature>
<feature type="region of interest" description="Disordered" evidence="1">
    <location>
        <begin position="1"/>
        <end position="42"/>
    </location>
</feature>
<accession>A0A382GAX7</accession>
<evidence type="ECO:0000256" key="1">
    <source>
        <dbReference type="SAM" id="MobiDB-lite"/>
    </source>
</evidence>
<reference evidence="2" key="1">
    <citation type="submission" date="2018-05" db="EMBL/GenBank/DDBJ databases">
        <authorList>
            <person name="Lanie J.A."/>
            <person name="Ng W.-L."/>
            <person name="Kazmierczak K.M."/>
            <person name="Andrzejewski T.M."/>
            <person name="Davidsen T.M."/>
            <person name="Wayne K.J."/>
            <person name="Tettelin H."/>
            <person name="Glass J.I."/>
            <person name="Rusch D."/>
            <person name="Podicherti R."/>
            <person name="Tsui H.-C.T."/>
            <person name="Winkler M.E."/>
        </authorList>
    </citation>
    <scope>NUCLEOTIDE SEQUENCE</scope>
</reference>
<protein>
    <submittedName>
        <fullName evidence="2">Uncharacterized protein</fullName>
    </submittedName>
</protein>
<sequence>MSLRPLRSPSQSLNNPEQELTSQMRTLSHLHIPTGRLSVHVG</sequence>